<dbReference type="InterPro" id="IPR058841">
    <property type="entry name" value="HTH_76"/>
</dbReference>
<dbReference type="VEuPathDB" id="FungiDB:B9J08_001398"/>
<feature type="compositionally biased region" description="Basic and acidic residues" evidence="1">
    <location>
        <begin position="152"/>
        <end position="162"/>
    </location>
</feature>
<dbReference type="VEuPathDB" id="FungiDB:CJI96_0001242"/>
<dbReference type="Pfam" id="PF17733">
    <property type="entry name" value="KPWE_dom"/>
    <property type="match status" value="1"/>
</dbReference>
<dbReference type="VEuPathDB" id="FungiDB:CJJ09_003653"/>
<gene>
    <name evidence="4" type="ORF">QG37_06344</name>
</gene>
<feature type="domain" description="PEX14-like helix-turn-helix" evidence="3">
    <location>
        <begin position="6"/>
        <end position="85"/>
    </location>
</feature>
<dbReference type="Pfam" id="PF25871">
    <property type="entry name" value="HTH_76"/>
    <property type="match status" value="1"/>
</dbReference>
<evidence type="ECO:0000259" key="2">
    <source>
        <dbReference type="Pfam" id="PF17733"/>
    </source>
</evidence>
<evidence type="ECO:0000256" key="1">
    <source>
        <dbReference type="SAM" id="MobiDB-lite"/>
    </source>
</evidence>
<protein>
    <submittedName>
        <fullName evidence="4">Uncharacterized protein</fullName>
    </submittedName>
</protein>
<dbReference type="PANTHER" id="PTHR36855">
    <property type="entry name" value="CHROMOSOME 10, WHOLE GENOME SHOTGUN SEQUENCE"/>
    <property type="match status" value="1"/>
</dbReference>
<feature type="region of interest" description="Disordered" evidence="1">
    <location>
        <begin position="135"/>
        <end position="162"/>
    </location>
</feature>
<dbReference type="VEuPathDB" id="FungiDB:QG37_06344"/>
<evidence type="ECO:0000313" key="5">
    <source>
        <dbReference type="Proteomes" id="UP000037122"/>
    </source>
</evidence>
<comment type="caution">
    <text evidence="4">The sequence shown here is derived from an EMBL/GenBank/DDBJ whole genome shotgun (WGS) entry which is preliminary data.</text>
</comment>
<dbReference type="VEuPathDB" id="FungiDB:CJJ07_001776"/>
<evidence type="ECO:0000259" key="3">
    <source>
        <dbReference type="Pfam" id="PF25871"/>
    </source>
</evidence>
<organism evidence="4 5">
    <name type="scientific">Candidozyma auris</name>
    <name type="common">Yeast</name>
    <name type="synonym">Candida auris</name>
    <dbReference type="NCBI Taxonomy" id="498019"/>
    <lineage>
        <taxon>Eukaryota</taxon>
        <taxon>Fungi</taxon>
        <taxon>Dikarya</taxon>
        <taxon>Ascomycota</taxon>
        <taxon>Saccharomycotina</taxon>
        <taxon>Pichiomycetes</taxon>
        <taxon>Metschnikowiaceae</taxon>
        <taxon>Candidozyma</taxon>
    </lineage>
</organism>
<dbReference type="PANTHER" id="PTHR36855:SF1">
    <property type="entry name" value="PEROXISOME MEMBRANE ANCHOR PROTEIN PEX14P N-TERMINAL DOMAIN-CONTAINING PROTEIN"/>
    <property type="match status" value="1"/>
</dbReference>
<proteinExistence type="predicted"/>
<dbReference type="EMBL" id="LGST01000043">
    <property type="protein sequence ID" value="KND97138.1"/>
    <property type="molecule type" value="Genomic_DNA"/>
</dbReference>
<sequence>MLDPQEKVYIEFDNFDWDSLKDFQDGLHEILHNHLEKLKESDPSVSTIPAIEKQQLVDQAKSFFYCSHTGNILNLDDYYAWKRNSGGKITSIEESQQEPPVGEEKEQAPYSNNYQHVVDLIVSGKPVPGIKQIPDTVLTEQSSTPEAPVRAKPWEVAKESQQ</sequence>
<reference evidence="5" key="1">
    <citation type="journal article" date="2015" name="BMC Genomics">
        <title>Draft genome of a commonly misdiagnosed multidrug resistant pathogen Candida auris.</title>
        <authorList>
            <person name="Chatterjee S."/>
            <person name="Alampalli S.V."/>
            <person name="Nageshan R.K."/>
            <person name="Chettiar S.T."/>
            <person name="Joshi S."/>
            <person name="Tatu U.S."/>
        </authorList>
    </citation>
    <scope>NUCLEOTIDE SEQUENCE [LARGE SCALE GENOMIC DNA]</scope>
    <source>
        <strain evidence="5">6684</strain>
    </source>
</reference>
<name>A0A0L0NSX4_CANAR</name>
<feature type="domain" description="Peroxisomal membrane protein PEX14-like KPWE" evidence="2">
    <location>
        <begin position="109"/>
        <end position="155"/>
    </location>
</feature>
<evidence type="ECO:0000313" key="4">
    <source>
        <dbReference type="EMBL" id="KND97138.1"/>
    </source>
</evidence>
<dbReference type="AlphaFoldDB" id="A0A0L0NSX4"/>
<dbReference type="VEuPathDB" id="FungiDB:CJI97_001206"/>
<feature type="region of interest" description="Disordered" evidence="1">
    <location>
        <begin position="90"/>
        <end position="110"/>
    </location>
</feature>
<dbReference type="Proteomes" id="UP000037122">
    <property type="component" value="Unassembled WGS sequence"/>
</dbReference>
<accession>A0A0L0NSX4</accession>
<dbReference type="InterPro" id="IPR040554">
    <property type="entry name" value="KPWE_PEX14_dom"/>
</dbReference>